<accession>A0A0A1TT81</accession>
<feature type="region of interest" description="Disordered" evidence="1">
    <location>
        <begin position="72"/>
        <end position="100"/>
    </location>
</feature>
<feature type="domain" description="Cyanovirin-N" evidence="2">
    <location>
        <begin position="2"/>
        <end position="99"/>
    </location>
</feature>
<dbReference type="OrthoDB" id="2441380at2759"/>
<evidence type="ECO:0000259" key="2">
    <source>
        <dbReference type="SMART" id="SM01111"/>
    </source>
</evidence>
<dbReference type="PANTHER" id="PTHR42076:SF1">
    <property type="entry name" value="CYANOVIRIN-N DOMAIN-CONTAINING PROTEIN"/>
    <property type="match status" value="1"/>
</dbReference>
<dbReference type="Gene3D" id="2.30.60.10">
    <property type="entry name" value="Cyanovirin-N"/>
    <property type="match status" value="1"/>
</dbReference>
<dbReference type="STRING" id="1531966.A0A0A1TT81"/>
<proteinExistence type="predicted"/>
<protein>
    <submittedName>
        <fullName evidence="3">Putative Cyanovirin-N</fullName>
    </submittedName>
</protein>
<gene>
    <name evidence="3" type="ORF">VHEMI10409</name>
</gene>
<dbReference type="PANTHER" id="PTHR42076">
    <property type="entry name" value="CYANOVIRIN-N HOMOLOG"/>
    <property type="match status" value="1"/>
</dbReference>
<dbReference type="SMART" id="SM01111">
    <property type="entry name" value="CVNH"/>
    <property type="match status" value="1"/>
</dbReference>
<dbReference type="HOGENOM" id="CLU_144945_0_0_1"/>
<dbReference type="Pfam" id="PF08881">
    <property type="entry name" value="CVNH"/>
    <property type="match status" value="1"/>
</dbReference>
<evidence type="ECO:0000313" key="4">
    <source>
        <dbReference type="Proteomes" id="UP000039046"/>
    </source>
</evidence>
<dbReference type="AlphaFoldDB" id="A0A0A1TT81"/>
<evidence type="ECO:0000313" key="3">
    <source>
        <dbReference type="EMBL" id="CEJ94902.1"/>
    </source>
</evidence>
<reference evidence="3 4" key="1">
    <citation type="journal article" date="2015" name="Genome Announc.">
        <title>Draft Genome Sequence and Gene Annotation of the Entomopathogenic Fungus Verticillium hemipterigenum.</title>
        <authorList>
            <person name="Horn F."/>
            <person name="Habel A."/>
            <person name="Scharf D.H."/>
            <person name="Dworschak J."/>
            <person name="Brakhage A.A."/>
            <person name="Guthke R."/>
            <person name="Hertweck C."/>
            <person name="Linde J."/>
        </authorList>
    </citation>
    <scope>NUCLEOTIDE SEQUENCE [LARGE SCALE GENOMIC DNA]</scope>
</reference>
<sequence length="100" mass="10769">MSFHASAENIRVDDGHILRANLNGQDAELDLNSCLGNNNGRFEWGGRDFASSAENITFSIEGGANVPVLRARLGGPDGPRDADVNLGERISNDNGQLRFN</sequence>
<dbReference type="EMBL" id="CDHN01000008">
    <property type="protein sequence ID" value="CEJ94902.1"/>
    <property type="molecule type" value="Genomic_DNA"/>
</dbReference>
<dbReference type="SUPFAM" id="SSF51322">
    <property type="entry name" value="Cyanovirin-N"/>
    <property type="match status" value="1"/>
</dbReference>
<organism evidence="3 4">
    <name type="scientific">[Torrubiella] hemipterigena</name>
    <dbReference type="NCBI Taxonomy" id="1531966"/>
    <lineage>
        <taxon>Eukaryota</taxon>
        <taxon>Fungi</taxon>
        <taxon>Dikarya</taxon>
        <taxon>Ascomycota</taxon>
        <taxon>Pezizomycotina</taxon>
        <taxon>Sordariomycetes</taxon>
        <taxon>Hypocreomycetidae</taxon>
        <taxon>Hypocreales</taxon>
        <taxon>Clavicipitaceae</taxon>
        <taxon>Clavicipitaceae incertae sedis</taxon>
        <taxon>'Torrubiella' clade</taxon>
    </lineage>
</organism>
<name>A0A0A1TT81_9HYPO</name>
<keyword evidence="4" id="KW-1185">Reference proteome</keyword>
<dbReference type="Proteomes" id="UP000039046">
    <property type="component" value="Unassembled WGS sequence"/>
</dbReference>
<evidence type="ECO:0000256" key="1">
    <source>
        <dbReference type="SAM" id="MobiDB-lite"/>
    </source>
</evidence>
<dbReference type="InterPro" id="IPR011058">
    <property type="entry name" value="Cyanovirin-N"/>
</dbReference>
<dbReference type="InterPro" id="IPR036673">
    <property type="entry name" value="Cyanovirin-N_sf"/>
</dbReference>